<dbReference type="GeneID" id="83619622"/>
<dbReference type="AlphaFoldDB" id="A0AA46SEK8"/>
<organism evidence="3 4">
    <name type="scientific">Rhodococcus aetherivorans</name>
    <dbReference type="NCBI Taxonomy" id="191292"/>
    <lineage>
        <taxon>Bacteria</taxon>
        <taxon>Bacillati</taxon>
        <taxon>Actinomycetota</taxon>
        <taxon>Actinomycetes</taxon>
        <taxon>Mycobacteriales</taxon>
        <taxon>Nocardiaceae</taxon>
        <taxon>Rhodococcus</taxon>
    </lineage>
</organism>
<keyword evidence="1" id="KW-0560">Oxidoreductase</keyword>
<protein>
    <submittedName>
        <fullName evidence="3">NADP-dependent oxidoreductase</fullName>
    </submittedName>
</protein>
<dbReference type="PANTHER" id="PTHR43205">
    <property type="entry name" value="PROSTAGLANDIN REDUCTASE"/>
    <property type="match status" value="1"/>
</dbReference>
<evidence type="ECO:0000259" key="2">
    <source>
        <dbReference type="SMART" id="SM00829"/>
    </source>
</evidence>
<dbReference type="SUPFAM" id="SSF50129">
    <property type="entry name" value="GroES-like"/>
    <property type="match status" value="1"/>
</dbReference>
<dbReference type="Pfam" id="PF16884">
    <property type="entry name" value="ADH_N_2"/>
    <property type="match status" value="1"/>
</dbReference>
<feature type="domain" description="Enoyl reductase (ER)" evidence="2">
    <location>
        <begin position="28"/>
        <end position="347"/>
    </location>
</feature>
<reference evidence="3" key="1">
    <citation type="submission" date="2022-09" db="EMBL/GenBank/DDBJ databases">
        <title>The genome sequence of Rhodococcus aetherivorans N1.</title>
        <authorList>
            <person name="Jiang W."/>
        </authorList>
    </citation>
    <scope>NUCLEOTIDE SEQUENCE</scope>
    <source>
        <strain evidence="3">N1</strain>
    </source>
</reference>
<dbReference type="InterPro" id="IPR045010">
    <property type="entry name" value="MDR_fam"/>
</dbReference>
<dbReference type="InterPro" id="IPR041694">
    <property type="entry name" value="ADH_N_2"/>
</dbReference>
<dbReference type="InterPro" id="IPR036291">
    <property type="entry name" value="NAD(P)-bd_dom_sf"/>
</dbReference>
<dbReference type="InterPro" id="IPR011032">
    <property type="entry name" value="GroES-like_sf"/>
</dbReference>
<proteinExistence type="predicted"/>
<dbReference type="RefSeq" id="WP_006939879.1">
    <property type="nucleotide sequence ID" value="NZ_CAVJ010000149.1"/>
</dbReference>
<dbReference type="Gene3D" id="3.40.50.720">
    <property type="entry name" value="NAD(P)-binding Rossmann-like Domain"/>
    <property type="match status" value="1"/>
</dbReference>
<dbReference type="Gene3D" id="3.90.180.10">
    <property type="entry name" value="Medium-chain alcohol dehydrogenases, catalytic domain"/>
    <property type="match status" value="1"/>
</dbReference>
<dbReference type="PANTHER" id="PTHR43205:SF7">
    <property type="entry name" value="PROSTAGLANDIN REDUCTASE 1"/>
    <property type="match status" value="1"/>
</dbReference>
<evidence type="ECO:0000313" key="3">
    <source>
        <dbReference type="EMBL" id="UYF95014.1"/>
    </source>
</evidence>
<dbReference type="GO" id="GO:0016628">
    <property type="term" value="F:oxidoreductase activity, acting on the CH-CH group of donors, NAD or NADP as acceptor"/>
    <property type="evidence" value="ECO:0007669"/>
    <property type="project" value="InterPro"/>
</dbReference>
<accession>A0AA46SEK8</accession>
<name>A0AA46SEK8_9NOCA</name>
<dbReference type="InterPro" id="IPR020843">
    <property type="entry name" value="ER"/>
</dbReference>
<dbReference type="FunFam" id="3.40.50.720:FF:000121">
    <property type="entry name" value="Prostaglandin reductase 2"/>
    <property type="match status" value="1"/>
</dbReference>
<dbReference type="SMART" id="SM00829">
    <property type="entry name" value="PKS_ER"/>
    <property type="match status" value="1"/>
</dbReference>
<dbReference type="SUPFAM" id="SSF51735">
    <property type="entry name" value="NAD(P)-binding Rossmann-fold domains"/>
    <property type="match status" value="1"/>
</dbReference>
<evidence type="ECO:0000313" key="4">
    <source>
        <dbReference type="Proteomes" id="UP001163947"/>
    </source>
</evidence>
<dbReference type="EMBL" id="CP106982">
    <property type="protein sequence ID" value="UYF95014.1"/>
    <property type="molecule type" value="Genomic_DNA"/>
</dbReference>
<dbReference type="CDD" id="cd05288">
    <property type="entry name" value="PGDH"/>
    <property type="match status" value="1"/>
</dbReference>
<dbReference type="InterPro" id="IPR013149">
    <property type="entry name" value="ADH-like_C"/>
</dbReference>
<dbReference type="Pfam" id="PF00107">
    <property type="entry name" value="ADH_zinc_N"/>
    <property type="match status" value="1"/>
</dbReference>
<sequence>MEDETDVNLTGTADPTQQAWVLRARPSGRPRDTDVELVATTIGAPGAGEVRVANLVMSVEPYMRGRMGGEATYAEPYEIGEPMLAPTVGRVTESSESAVPVGALVLHDHGWREHSLVPASECRVLRHDDLPPAMHLGLLGIPGMTAWVGVERIARVVAGDVVFVSSAAGAVGSTVVQLAKLRGATVIASAGSPEKVALTRSLGADAAFDYHDGPIKDLLRRAMTELGVTGVDVYFDNVGGEHLEAAIRVINDHARIALCGMISIYNAAAPQPGPSNLLKLIWRRARMEGFLLGDHLDARDEFESEMAGLVRSDRIRSVHTEFTGGVAGAWDAFLGMLDGTATGKAVVPLAADTAGG</sequence>
<dbReference type="Proteomes" id="UP001163947">
    <property type="component" value="Chromosome"/>
</dbReference>
<gene>
    <name evidence="3" type="ORF">OCS65_04355</name>
</gene>
<evidence type="ECO:0000256" key="1">
    <source>
        <dbReference type="ARBA" id="ARBA00023002"/>
    </source>
</evidence>